<dbReference type="CDD" id="cd02440">
    <property type="entry name" value="AdoMet_MTases"/>
    <property type="match status" value="1"/>
</dbReference>
<reference evidence="2 3" key="1">
    <citation type="submission" date="2024-10" db="EMBL/GenBank/DDBJ databases">
        <title>Isolation, draft genome sequencing and identification of Phyllobacterium sp. NSA23, isolated from leaf soil.</title>
        <authorList>
            <person name="Akita H."/>
        </authorList>
    </citation>
    <scope>NUCLEOTIDE SEQUENCE [LARGE SCALE GENOMIC DNA]</scope>
    <source>
        <strain evidence="2 3">NSA23</strain>
    </source>
</reference>
<comment type="caution">
    <text evidence="2">The sequence shown here is derived from an EMBL/GenBank/DDBJ whole genome shotgun (WGS) entry which is preliminary data.</text>
</comment>
<dbReference type="InterPro" id="IPR029063">
    <property type="entry name" value="SAM-dependent_MTases_sf"/>
</dbReference>
<dbReference type="SUPFAM" id="SSF53756">
    <property type="entry name" value="UDP-Glycosyltransferase/glycogen phosphorylase"/>
    <property type="match status" value="1"/>
</dbReference>
<dbReference type="Pfam" id="PF13489">
    <property type="entry name" value="Methyltransf_23"/>
    <property type="match status" value="1"/>
</dbReference>
<dbReference type="InterPro" id="IPR050834">
    <property type="entry name" value="Glycosyltransf_2"/>
</dbReference>
<dbReference type="PANTHER" id="PTHR43685:SF2">
    <property type="entry name" value="GLYCOSYLTRANSFERASE 2-LIKE DOMAIN-CONTAINING PROTEIN"/>
    <property type="match status" value="1"/>
</dbReference>
<evidence type="ECO:0000313" key="3">
    <source>
        <dbReference type="Proteomes" id="UP001628091"/>
    </source>
</evidence>
<dbReference type="Pfam" id="PF00535">
    <property type="entry name" value="Glycos_transf_2"/>
    <property type="match status" value="1"/>
</dbReference>
<dbReference type="RefSeq" id="WP_407864188.1">
    <property type="nucleotide sequence ID" value="NZ_BAAFZP010000001.1"/>
</dbReference>
<proteinExistence type="predicted"/>
<dbReference type="EMBL" id="BAAFZP010000001">
    <property type="protein sequence ID" value="GAB1581337.1"/>
    <property type="molecule type" value="Genomic_DNA"/>
</dbReference>
<keyword evidence="3" id="KW-1185">Reference proteome</keyword>
<dbReference type="InterPro" id="IPR029044">
    <property type="entry name" value="Nucleotide-diphossugar_trans"/>
</dbReference>
<evidence type="ECO:0000259" key="1">
    <source>
        <dbReference type="Pfam" id="PF00535"/>
    </source>
</evidence>
<dbReference type="Gene3D" id="3.40.50.150">
    <property type="entry name" value="Vaccinia Virus protein VP39"/>
    <property type="match status" value="1"/>
</dbReference>
<dbReference type="Proteomes" id="UP001628091">
    <property type="component" value="Unassembled WGS sequence"/>
</dbReference>
<evidence type="ECO:0000313" key="2">
    <source>
        <dbReference type="EMBL" id="GAB1581337.1"/>
    </source>
</evidence>
<dbReference type="Gene3D" id="3.90.550.10">
    <property type="entry name" value="Spore Coat Polysaccharide Biosynthesis Protein SpsA, Chain A"/>
    <property type="match status" value="1"/>
</dbReference>
<dbReference type="InterPro" id="IPR001173">
    <property type="entry name" value="Glyco_trans_2-like"/>
</dbReference>
<accession>A0ABQ0GXF0</accession>
<name>A0ABQ0GXF0_9HYPH</name>
<gene>
    <name evidence="2" type="ORF">PPNSA23_12800</name>
</gene>
<protein>
    <recommendedName>
        <fullName evidence="1">Glycosyltransferase 2-like domain-containing protein</fullName>
    </recommendedName>
</protein>
<feature type="domain" description="Glycosyltransferase 2-like" evidence="1">
    <location>
        <begin position="655"/>
        <end position="820"/>
    </location>
</feature>
<dbReference type="SUPFAM" id="SSF53448">
    <property type="entry name" value="Nucleotide-diphospho-sugar transferases"/>
    <property type="match status" value="1"/>
</dbReference>
<dbReference type="Gene3D" id="3.40.50.2000">
    <property type="entry name" value="Glycogen Phosphorylase B"/>
    <property type="match status" value="1"/>
</dbReference>
<dbReference type="SUPFAM" id="SSF53335">
    <property type="entry name" value="S-adenosyl-L-methionine-dependent methyltransferases"/>
    <property type="match status" value="1"/>
</dbReference>
<dbReference type="PANTHER" id="PTHR43685">
    <property type="entry name" value="GLYCOSYLTRANSFERASE"/>
    <property type="match status" value="1"/>
</dbReference>
<sequence length="965" mass="107708">MSSDTFVMPGPAEINHRPYDNANIPHQYVCTPQWNFGVNAGARVLNDIFNDGLTSDIVWQPDTYHAARKYADEIGAKRVIDIGCGSALKLKSLFSDGDLDVIAVDFAGSLVAAKENYPNATHVECDLTSWNEVLAVADRYRDGTPTVVICADVIEHISDPRPLLAFIRTLLTGSGKSRCFLSTPDRSRLGYASLTNKPANPAHIREWTNGELRNLLMSSGFNVVQIGNIRANVYDERNSTILAECSFDKKSYQRSLTRAGIAASDAILSIMLTTEYPGLINSGGIGTFVADWHRSTQNSAILTSFDFDTNEKSPRDSIISPSNLLDQSMMDDVGIPDILLQSVTQLLFLCPEIKEIHYQEYLGIGFRIAQAKRSGILPDSISIIAHCHGNQHYLENANQTWFGEEAQVYAVKEKISIELADSVVFPSNYLWNLYSQSGIQINADTTLVCPYQYTNIIPEIGPYGNVKRLVFVGKFMPMKGFDLFCAALDESFCKELKAKGIEEISLIGRGRDTGFENERVIKRRFKLSVHTNFDQSKLINFIRENRSDSLFVEPYRGDNFPLAVFDVVGNGGVLLAGNAGGIPEMFRTNTWRECLADLTVDTLRYKIRELIDWDNGKKYRIASELIDDLGEINRIASSVKHSEPRKTDGKLLSSTVMIPFYNTDISEFVDLLKALNQQSLRPSEVIIVNDASNYKSRQELEEAAEKYLEIPYKIIDHAVNCGLAGARNTALSACKTDLILNADSDDIPLNDWVKSIVVALSRDPMAAAAVPYLGAFDAGSDYNRYVAKGQYTYRPLGDGFVTSQTHNDLGHANSGYRVSVARGMGGWNASSKAKYEDWAFYLNVLANGLRIAIIPTVTCLYRVRKNSMARTYAEWPGQVRLYQTTNGLSRFETLQLQRLSRATSGAGGIVEIQKRLHALENRKILRITDAIVFRLRRVPIVYSALRFIARLTWSLAIRFRRGLRS</sequence>
<organism evidence="2 3">
    <name type="scientific">Phyllobacterium phragmitis</name>
    <dbReference type="NCBI Taxonomy" id="2670329"/>
    <lineage>
        <taxon>Bacteria</taxon>
        <taxon>Pseudomonadati</taxon>
        <taxon>Pseudomonadota</taxon>
        <taxon>Alphaproteobacteria</taxon>
        <taxon>Hyphomicrobiales</taxon>
        <taxon>Phyllobacteriaceae</taxon>
        <taxon>Phyllobacterium</taxon>
    </lineage>
</organism>
<dbReference type="CDD" id="cd00761">
    <property type="entry name" value="Glyco_tranf_GTA_type"/>
    <property type="match status" value="1"/>
</dbReference>